<comment type="caution">
    <text evidence="2">The sequence shown here is derived from an EMBL/GenBank/DDBJ whole genome shotgun (WGS) entry which is preliminary data.</text>
</comment>
<keyword evidence="3" id="KW-1185">Reference proteome</keyword>
<accession>A0ABQ6ILU1</accession>
<name>A0ABQ6ILU1_9MICO</name>
<protein>
    <submittedName>
        <fullName evidence="2">Uncharacterized protein</fullName>
    </submittedName>
</protein>
<gene>
    <name evidence="2" type="ORF">GCM10025883_02070</name>
</gene>
<proteinExistence type="predicted"/>
<evidence type="ECO:0000313" key="2">
    <source>
        <dbReference type="EMBL" id="GMA38162.1"/>
    </source>
</evidence>
<reference evidence="3" key="1">
    <citation type="journal article" date="2019" name="Int. J. Syst. Evol. Microbiol.">
        <title>The Global Catalogue of Microorganisms (GCM) 10K type strain sequencing project: providing services to taxonomists for standard genome sequencing and annotation.</title>
        <authorList>
            <consortium name="The Broad Institute Genomics Platform"/>
            <consortium name="The Broad Institute Genome Sequencing Center for Infectious Disease"/>
            <person name="Wu L."/>
            <person name="Ma J."/>
        </authorList>
    </citation>
    <scope>NUCLEOTIDE SEQUENCE [LARGE SCALE GENOMIC DNA]</scope>
    <source>
        <strain evidence="3">NBRC 113072</strain>
    </source>
</reference>
<evidence type="ECO:0000256" key="1">
    <source>
        <dbReference type="SAM" id="MobiDB-lite"/>
    </source>
</evidence>
<feature type="compositionally biased region" description="Basic and acidic residues" evidence="1">
    <location>
        <begin position="1"/>
        <end position="10"/>
    </location>
</feature>
<dbReference type="Proteomes" id="UP001157126">
    <property type="component" value="Unassembled WGS sequence"/>
</dbReference>
<evidence type="ECO:0000313" key="3">
    <source>
        <dbReference type="Proteomes" id="UP001157126"/>
    </source>
</evidence>
<sequence>MTERAPREVEQQCGGHGLTEDDAEAARADHTRLDAADVRGQLCRRRARVRRPVPSPRFHEPSVATESAHVRCPGARVVYIGVVSGVRPW</sequence>
<feature type="region of interest" description="Disordered" evidence="1">
    <location>
        <begin position="1"/>
        <end position="25"/>
    </location>
</feature>
<organism evidence="2 3">
    <name type="scientific">Mobilicoccus caccae</name>
    <dbReference type="NCBI Taxonomy" id="1859295"/>
    <lineage>
        <taxon>Bacteria</taxon>
        <taxon>Bacillati</taxon>
        <taxon>Actinomycetota</taxon>
        <taxon>Actinomycetes</taxon>
        <taxon>Micrococcales</taxon>
        <taxon>Dermatophilaceae</taxon>
        <taxon>Mobilicoccus</taxon>
    </lineage>
</organism>
<dbReference type="EMBL" id="BSUO01000001">
    <property type="protein sequence ID" value="GMA38162.1"/>
    <property type="molecule type" value="Genomic_DNA"/>
</dbReference>